<evidence type="ECO:0000259" key="1">
    <source>
        <dbReference type="Pfam" id="PF14493"/>
    </source>
</evidence>
<gene>
    <name evidence="2" type="ORF">E4U82_05350</name>
</gene>
<dbReference type="Pfam" id="PF14493">
    <property type="entry name" value="HTH_40"/>
    <property type="match status" value="1"/>
</dbReference>
<sequence length="397" mass="46189">MLSLPAFINQLIFYSIVKKNIIDFNCGVTCYDWNERKFEVSLYRKGVYPLLFDYIVISCCSRFRDGRSISAVYHLLKGKRSIQTVQDSHIYQLNHFYGIYPTLQKQDFDEQIHKLVDDSLLVLNNDNTAALTDSGQHLLHRQANHGIVHYFNGMDYYQKAPVFLERLLLLIQTVTNSAENNFQFIPVIDKPIITNWVKKQYHQLRHHQAVFRSQLYKELYQLLQCCSETEANIFVDSLSGYNHYGMSSFQIADSYGLKRVDIPLVKTAMIHQMLSIITRNTTAYPIFARFFHDLPQASGITNSASKTKELLDKQYSAEEIAARRHLRLNTIYDHVVEIALYEDEFPLEQYVTTDKQSEILAAVNDTSSYKLKDIKWKVSETISYFQIRLVLAVEKIS</sequence>
<organism evidence="2 3">
    <name type="scientific">Lentibacillus salicampi</name>
    <dbReference type="NCBI Taxonomy" id="175306"/>
    <lineage>
        <taxon>Bacteria</taxon>
        <taxon>Bacillati</taxon>
        <taxon>Bacillota</taxon>
        <taxon>Bacilli</taxon>
        <taxon>Bacillales</taxon>
        <taxon>Bacillaceae</taxon>
        <taxon>Lentibacillus</taxon>
    </lineage>
</organism>
<dbReference type="Gene3D" id="1.10.10.1390">
    <property type="entry name" value="ATP-dependent DNA helicase RecQ"/>
    <property type="match status" value="1"/>
</dbReference>
<evidence type="ECO:0000313" key="2">
    <source>
        <dbReference type="EMBL" id="TFJ93787.1"/>
    </source>
</evidence>
<proteinExistence type="predicted"/>
<dbReference type="AlphaFoldDB" id="A0A4Y9AFA7"/>
<reference evidence="2 3" key="1">
    <citation type="submission" date="2019-03" db="EMBL/GenBank/DDBJ databases">
        <title>Genome sequence of Lentibacillus salicampi ATCC BAA-719.</title>
        <authorList>
            <person name="Maclea K.S."/>
            <person name="Simoes Junior M."/>
        </authorList>
    </citation>
    <scope>NUCLEOTIDE SEQUENCE [LARGE SCALE GENOMIC DNA]</scope>
    <source>
        <strain evidence="2 3">ATCC BAA-719</strain>
    </source>
</reference>
<dbReference type="EMBL" id="SRHY01000004">
    <property type="protein sequence ID" value="TFJ93787.1"/>
    <property type="molecule type" value="Genomic_DNA"/>
</dbReference>
<protein>
    <recommendedName>
        <fullName evidence="1">Helicase Helix-turn-helix domain-containing protein</fullName>
    </recommendedName>
</protein>
<accession>A0A4Y9AFA7</accession>
<dbReference type="OrthoDB" id="2354672at2"/>
<dbReference type="InterPro" id="IPR029491">
    <property type="entry name" value="Helicase_HTH"/>
</dbReference>
<comment type="caution">
    <text evidence="2">The sequence shown here is derived from an EMBL/GenBank/DDBJ whole genome shotgun (WGS) entry which is preliminary data.</text>
</comment>
<dbReference type="Proteomes" id="UP000298484">
    <property type="component" value="Unassembled WGS sequence"/>
</dbReference>
<feature type="domain" description="Helicase Helix-turn-helix" evidence="1">
    <location>
        <begin position="303"/>
        <end position="391"/>
    </location>
</feature>
<keyword evidence="3" id="KW-1185">Reference proteome</keyword>
<evidence type="ECO:0000313" key="3">
    <source>
        <dbReference type="Proteomes" id="UP000298484"/>
    </source>
</evidence>
<name>A0A4Y9AFA7_9BACI</name>